<dbReference type="Proteomes" id="UP001183615">
    <property type="component" value="Unassembled WGS sequence"/>
</dbReference>
<organism evidence="1 2">
    <name type="scientific">Streptomyces johnsoniae</name>
    <dbReference type="NCBI Taxonomy" id="3075532"/>
    <lineage>
        <taxon>Bacteria</taxon>
        <taxon>Bacillati</taxon>
        <taxon>Actinomycetota</taxon>
        <taxon>Actinomycetes</taxon>
        <taxon>Kitasatosporales</taxon>
        <taxon>Streptomycetaceae</taxon>
        <taxon>Streptomyces</taxon>
    </lineage>
</organism>
<proteinExistence type="predicted"/>
<gene>
    <name evidence="1" type="ORF">RM779_32560</name>
</gene>
<evidence type="ECO:0000313" key="1">
    <source>
        <dbReference type="EMBL" id="MDT0447293.1"/>
    </source>
</evidence>
<name>A0ABU2SEA4_9ACTN</name>
<comment type="caution">
    <text evidence="1">The sequence shown here is derived from an EMBL/GenBank/DDBJ whole genome shotgun (WGS) entry which is preliminary data.</text>
</comment>
<dbReference type="CDD" id="cd00093">
    <property type="entry name" value="HTH_XRE"/>
    <property type="match status" value="1"/>
</dbReference>
<keyword evidence="2" id="KW-1185">Reference proteome</keyword>
<dbReference type="RefSeq" id="WP_311621407.1">
    <property type="nucleotide sequence ID" value="NZ_JAVREV010000030.1"/>
</dbReference>
<dbReference type="InterPro" id="IPR001387">
    <property type="entry name" value="Cro/C1-type_HTH"/>
</dbReference>
<accession>A0ABU2SEA4</accession>
<dbReference type="EMBL" id="JAVREV010000030">
    <property type="protein sequence ID" value="MDT0447293.1"/>
    <property type="molecule type" value="Genomic_DNA"/>
</dbReference>
<dbReference type="InterPro" id="IPR010982">
    <property type="entry name" value="Lambda_DNA-bd_dom_sf"/>
</dbReference>
<protein>
    <submittedName>
        <fullName evidence="1">XRE family transcriptional regulator</fullName>
    </submittedName>
</protein>
<dbReference type="Gene3D" id="1.10.260.40">
    <property type="entry name" value="lambda repressor-like DNA-binding domains"/>
    <property type="match status" value="1"/>
</dbReference>
<sequence>MSLNEALRRAISAASLTPHQLARACQVEDRTVDRWLHEGRVPRPGTRAAVAERLRVEESVLWPAAAKAVIKTGPDREVVSVYPYRSACPSSVWRSLIADAREQLTFAGYTNYFLWLDHPNLASALRKKAGAGTRVRFLLGEPGSDVARRREAVEKTALTVSTRIRITLEHLARLTDVDGLEARYSEAEQHISLSVFRFDDQMLVTPHLARLVGHDSPLLHLRRLQDDGMFDRFAAHVETLWAEGRPVERS</sequence>
<reference evidence="2" key="1">
    <citation type="submission" date="2023-07" db="EMBL/GenBank/DDBJ databases">
        <title>30 novel species of actinomycetes from the DSMZ collection.</title>
        <authorList>
            <person name="Nouioui I."/>
        </authorList>
    </citation>
    <scope>NUCLEOTIDE SEQUENCE [LARGE SCALE GENOMIC DNA]</scope>
    <source>
        <strain evidence="2">DSM 41886</strain>
    </source>
</reference>
<evidence type="ECO:0000313" key="2">
    <source>
        <dbReference type="Proteomes" id="UP001183615"/>
    </source>
</evidence>